<feature type="domain" description="SGNH hydrolase-type esterase" evidence="1">
    <location>
        <begin position="47"/>
        <end position="214"/>
    </location>
</feature>
<dbReference type="InterPro" id="IPR036514">
    <property type="entry name" value="SGNH_hydro_sf"/>
</dbReference>
<dbReference type="SUPFAM" id="SSF52266">
    <property type="entry name" value="SGNH hydrolase"/>
    <property type="match status" value="1"/>
</dbReference>
<protein>
    <submittedName>
        <fullName evidence="2">Arylesterase</fullName>
    </submittedName>
</protein>
<dbReference type="Gene3D" id="3.40.50.1110">
    <property type="entry name" value="SGNH hydrolase"/>
    <property type="match status" value="1"/>
</dbReference>
<comment type="caution">
    <text evidence="2">The sequence shown here is derived from an EMBL/GenBank/DDBJ whole genome shotgun (WGS) entry which is preliminary data.</text>
</comment>
<name>A0ABT4W3U4_9RHOB</name>
<accession>A0ABT4W3U4</accession>
<dbReference type="CDD" id="cd01822">
    <property type="entry name" value="Lysophospholipase_L1_like"/>
    <property type="match status" value="1"/>
</dbReference>
<evidence type="ECO:0000313" key="2">
    <source>
        <dbReference type="EMBL" id="MDA5095174.1"/>
    </source>
</evidence>
<dbReference type="InterPro" id="IPR051532">
    <property type="entry name" value="Ester_Hydrolysis_Enzymes"/>
</dbReference>
<organism evidence="2 3">
    <name type="scientific">Aliiroseovarius salicola</name>
    <dbReference type="NCBI Taxonomy" id="3009082"/>
    <lineage>
        <taxon>Bacteria</taxon>
        <taxon>Pseudomonadati</taxon>
        <taxon>Pseudomonadota</taxon>
        <taxon>Alphaproteobacteria</taxon>
        <taxon>Rhodobacterales</taxon>
        <taxon>Paracoccaceae</taxon>
        <taxon>Aliiroseovarius</taxon>
    </lineage>
</organism>
<dbReference type="PANTHER" id="PTHR30383">
    <property type="entry name" value="THIOESTERASE 1/PROTEASE 1/LYSOPHOSPHOLIPASE L1"/>
    <property type="match status" value="1"/>
</dbReference>
<sequence>MSFKGYGVFAGQHKRGHLRNLTGFTAAVLGALCWPAISHAEERTILALGDSLTAGYGLNQGEGLVPQLEGWLREQGADVSVINAGVSGDTTAGGKARLGWSLSDDVDIVLVNLGGNDMLRGLPPTETHKNLDAILTELNKRALPSILVRVPGSLNFGPAEKKAYDDAFPALAQKHGSAFIPNFFGALEALNDNQTAMQTLMQPDGLHPTAEGVALIVEEIGPVILRATMNDLQEDSAQ</sequence>
<keyword evidence="3" id="KW-1185">Reference proteome</keyword>
<evidence type="ECO:0000313" key="3">
    <source>
        <dbReference type="Proteomes" id="UP001528040"/>
    </source>
</evidence>
<dbReference type="PANTHER" id="PTHR30383:SF24">
    <property type="entry name" value="THIOESTERASE 1_PROTEASE 1_LYSOPHOSPHOLIPASE L1"/>
    <property type="match status" value="1"/>
</dbReference>
<gene>
    <name evidence="2" type="ORF">O2N63_13890</name>
</gene>
<dbReference type="EMBL" id="JAQIIO010000008">
    <property type="protein sequence ID" value="MDA5095174.1"/>
    <property type="molecule type" value="Genomic_DNA"/>
</dbReference>
<dbReference type="InterPro" id="IPR013830">
    <property type="entry name" value="SGNH_hydro"/>
</dbReference>
<dbReference type="RefSeq" id="WP_271054884.1">
    <property type="nucleotide sequence ID" value="NZ_JAQIIO010000008.1"/>
</dbReference>
<reference evidence="2 3" key="1">
    <citation type="submission" date="2023-01" db="EMBL/GenBank/DDBJ databases">
        <authorList>
            <person name="Yoon J.-W."/>
        </authorList>
    </citation>
    <scope>NUCLEOTIDE SEQUENCE [LARGE SCALE GENOMIC DNA]</scope>
    <source>
        <strain evidence="2 3">KMU-50</strain>
    </source>
</reference>
<evidence type="ECO:0000259" key="1">
    <source>
        <dbReference type="Pfam" id="PF13472"/>
    </source>
</evidence>
<dbReference type="Proteomes" id="UP001528040">
    <property type="component" value="Unassembled WGS sequence"/>
</dbReference>
<proteinExistence type="predicted"/>
<dbReference type="Pfam" id="PF13472">
    <property type="entry name" value="Lipase_GDSL_2"/>
    <property type="match status" value="1"/>
</dbReference>